<dbReference type="GO" id="GO:0051087">
    <property type="term" value="F:protein-folding chaperone binding"/>
    <property type="evidence" value="ECO:0007669"/>
    <property type="project" value="InterPro"/>
</dbReference>
<name>A0AAV7C0Y6_ENGPU</name>
<dbReference type="Pfam" id="PF01025">
    <property type="entry name" value="GrpE"/>
    <property type="match status" value="1"/>
</dbReference>
<comment type="similarity">
    <text evidence="1 4">Belongs to the GrpE family.</text>
</comment>
<feature type="region of interest" description="Disordered" evidence="6">
    <location>
        <begin position="31"/>
        <end position="54"/>
    </location>
</feature>
<dbReference type="SUPFAM" id="SSF58014">
    <property type="entry name" value="Coiled-coil domain of nucleotide exchange factor GrpE"/>
    <property type="match status" value="1"/>
</dbReference>
<comment type="caution">
    <text evidence="7">The sequence shown here is derived from an EMBL/GenBank/DDBJ whole genome shotgun (WGS) entry which is preliminary data.</text>
</comment>
<dbReference type="GO" id="GO:0042803">
    <property type="term" value="F:protein homodimerization activity"/>
    <property type="evidence" value="ECO:0007669"/>
    <property type="project" value="InterPro"/>
</dbReference>
<dbReference type="GO" id="GO:0051082">
    <property type="term" value="F:unfolded protein binding"/>
    <property type="evidence" value="ECO:0007669"/>
    <property type="project" value="TreeGrafter"/>
</dbReference>
<comment type="function">
    <text evidence="3">Essential component of the PAM complex, a complex required for the translocation of transit peptide-containing proteins from the inner membrane into the mitochondrial matrix in an ATP-dependent manner.</text>
</comment>
<evidence type="ECO:0000313" key="8">
    <source>
        <dbReference type="Proteomes" id="UP000824782"/>
    </source>
</evidence>
<protein>
    <recommendedName>
        <fullName evidence="3">GrpE protein homolog</fullName>
    </recommendedName>
</protein>
<evidence type="ECO:0000256" key="3">
    <source>
        <dbReference type="RuleBase" id="RU000640"/>
    </source>
</evidence>
<sequence>MAGLKLKSVAEQLRSLVAQGTRLSRCPVCASSTAPQQRNTGGQTTAQGGTNDPTSVVKALEKKTVKLEAEIRDLTERYERAVADSDNVRQRTRKFVEDAKLFGIQSFCRDLVEVADILESAVNETKQKGMTDAAEMLGTIEAKLHGIFTKHGLRKMTPVGGNYDPYDHEVVAHVPAEGRRPGSVATIKQDGYKLHGRTIRHAHVSIAVETQR</sequence>
<comment type="subcellular location">
    <subcellularLocation>
        <location evidence="3">Mitochondrion matrix</location>
    </subcellularLocation>
</comment>
<dbReference type="EMBL" id="WNYA01000004">
    <property type="protein sequence ID" value="KAG8578629.1"/>
    <property type="molecule type" value="Genomic_DNA"/>
</dbReference>
<dbReference type="Gene3D" id="3.90.20.20">
    <property type="match status" value="1"/>
</dbReference>
<dbReference type="GO" id="GO:0006457">
    <property type="term" value="P:protein folding"/>
    <property type="evidence" value="ECO:0007669"/>
    <property type="project" value="InterPro"/>
</dbReference>
<evidence type="ECO:0000313" key="7">
    <source>
        <dbReference type="EMBL" id="KAG8578629.1"/>
    </source>
</evidence>
<dbReference type="InterPro" id="IPR009012">
    <property type="entry name" value="GrpE_head"/>
</dbReference>
<dbReference type="FunFam" id="2.30.22.10:FF:000003">
    <property type="entry name" value="GrpE protein homolog"/>
    <property type="match status" value="1"/>
</dbReference>
<keyword evidence="5" id="KW-0175">Coiled coil</keyword>
<dbReference type="PROSITE" id="PS01071">
    <property type="entry name" value="GRPE"/>
    <property type="match status" value="1"/>
</dbReference>
<evidence type="ECO:0000256" key="6">
    <source>
        <dbReference type="SAM" id="MobiDB-lite"/>
    </source>
</evidence>
<reference evidence="7" key="1">
    <citation type="thesis" date="2020" institute="ProQuest LLC" country="789 East Eisenhower Parkway, Ann Arbor, MI, USA">
        <title>Comparative Genomics and Chromosome Evolution.</title>
        <authorList>
            <person name="Mudd A.B."/>
        </authorList>
    </citation>
    <scope>NUCLEOTIDE SEQUENCE</scope>
    <source>
        <strain evidence="7">237g6f4</strain>
        <tissue evidence="7">Blood</tissue>
    </source>
</reference>
<dbReference type="PRINTS" id="PR00773">
    <property type="entry name" value="GRPEPROTEIN"/>
</dbReference>
<keyword evidence="8" id="KW-1185">Reference proteome</keyword>
<dbReference type="Proteomes" id="UP000824782">
    <property type="component" value="Unassembled WGS sequence"/>
</dbReference>
<evidence type="ECO:0000256" key="4">
    <source>
        <dbReference type="RuleBase" id="RU004478"/>
    </source>
</evidence>
<dbReference type="CDD" id="cd00446">
    <property type="entry name" value="GrpE"/>
    <property type="match status" value="1"/>
</dbReference>
<organism evidence="7 8">
    <name type="scientific">Engystomops pustulosus</name>
    <name type="common">Tungara frog</name>
    <name type="synonym">Physalaemus pustulosus</name>
    <dbReference type="NCBI Taxonomy" id="76066"/>
    <lineage>
        <taxon>Eukaryota</taxon>
        <taxon>Metazoa</taxon>
        <taxon>Chordata</taxon>
        <taxon>Craniata</taxon>
        <taxon>Vertebrata</taxon>
        <taxon>Euteleostomi</taxon>
        <taxon>Amphibia</taxon>
        <taxon>Batrachia</taxon>
        <taxon>Anura</taxon>
        <taxon>Neobatrachia</taxon>
        <taxon>Hyloidea</taxon>
        <taxon>Leptodactylidae</taxon>
        <taxon>Leiuperinae</taxon>
        <taxon>Engystomops</taxon>
    </lineage>
</organism>
<dbReference type="PANTHER" id="PTHR21237:SF10">
    <property type="entry name" value="GRPE PROTEIN HOMOLOG 2, MITOCHONDRIAL"/>
    <property type="match status" value="1"/>
</dbReference>
<keyword evidence="2 3" id="KW-0143">Chaperone</keyword>
<dbReference type="GO" id="GO:0030150">
    <property type="term" value="P:protein import into mitochondrial matrix"/>
    <property type="evidence" value="ECO:0007669"/>
    <property type="project" value="TreeGrafter"/>
</dbReference>
<keyword evidence="3" id="KW-0496">Mitochondrion</keyword>
<dbReference type="GO" id="GO:0000774">
    <property type="term" value="F:adenyl-nucleotide exchange factor activity"/>
    <property type="evidence" value="ECO:0007669"/>
    <property type="project" value="InterPro"/>
</dbReference>
<gene>
    <name evidence="7" type="ORF">GDO81_010565</name>
</gene>
<feature type="compositionally biased region" description="Low complexity" evidence="6">
    <location>
        <begin position="36"/>
        <end position="50"/>
    </location>
</feature>
<evidence type="ECO:0000256" key="5">
    <source>
        <dbReference type="SAM" id="Coils"/>
    </source>
</evidence>
<proteinExistence type="inferred from homology"/>
<feature type="coiled-coil region" evidence="5">
    <location>
        <begin position="57"/>
        <end position="91"/>
    </location>
</feature>
<evidence type="ECO:0000256" key="2">
    <source>
        <dbReference type="ARBA" id="ARBA00023186"/>
    </source>
</evidence>
<dbReference type="PANTHER" id="PTHR21237">
    <property type="entry name" value="GRPE PROTEIN"/>
    <property type="match status" value="1"/>
</dbReference>
<dbReference type="AlphaFoldDB" id="A0AAV7C0Y6"/>
<dbReference type="HAMAP" id="MF_01151">
    <property type="entry name" value="GrpE"/>
    <property type="match status" value="1"/>
</dbReference>
<dbReference type="Gene3D" id="2.30.22.10">
    <property type="entry name" value="Head domain of nucleotide exchange factor GrpE"/>
    <property type="match status" value="1"/>
</dbReference>
<dbReference type="InterPro" id="IPR000740">
    <property type="entry name" value="GrpE"/>
</dbReference>
<evidence type="ECO:0000256" key="1">
    <source>
        <dbReference type="ARBA" id="ARBA00009054"/>
    </source>
</evidence>
<dbReference type="GO" id="GO:0001405">
    <property type="term" value="C:PAM complex, Tim23 associated import motor"/>
    <property type="evidence" value="ECO:0007669"/>
    <property type="project" value="TreeGrafter"/>
</dbReference>
<accession>A0AAV7C0Y6</accession>
<dbReference type="SUPFAM" id="SSF51064">
    <property type="entry name" value="Head domain of nucleotide exchange factor GrpE"/>
    <property type="match status" value="1"/>
</dbReference>
<dbReference type="InterPro" id="IPR013805">
    <property type="entry name" value="GrpE_CC"/>
</dbReference>